<dbReference type="AlphaFoldDB" id="A0AAN6Y1Y7"/>
<reference evidence="1" key="1">
    <citation type="journal article" date="2023" name="Mol. Phylogenet. Evol.">
        <title>Genome-scale phylogeny and comparative genomics of the fungal order Sordariales.</title>
        <authorList>
            <person name="Hensen N."/>
            <person name="Bonometti L."/>
            <person name="Westerberg I."/>
            <person name="Brannstrom I.O."/>
            <person name="Guillou S."/>
            <person name="Cros-Aarteil S."/>
            <person name="Calhoun S."/>
            <person name="Haridas S."/>
            <person name="Kuo A."/>
            <person name="Mondo S."/>
            <person name="Pangilinan J."/>
            <person name="Riley R."/>
            <person name="LaButti K."/>
            <person name="Andreopoulos B."/>
            <person name="Lipzen A."/>
            <person name="Chen C."/>
            <person name="Yan M."/>
            <person name="Daum C."/>
            <person name="Ng V."/>
            <person name="Clum A."/>
            <person name="Steindorff A."/>
            <person name="Ohm R.A."/>
            <person name="Martin F."/>
            <person name="Silar P."/>
            <person name="Natvig D.O."/>
            <person name="Lalanne C."/>
            <person name="Gautier V."/>
            <person name="Ament-Velasquez S.L."/>
            <person name="Kruys A."/>
            <person name="Hutchinson M.I."/>
            <person name="Powell A.J."/>
            <person name="Barry K."/>
            <person name="Miller A.N."/>
            <person name="Grigoriev I.V."/>
            <person name="Debuchy R."/>
            <person name="Gladieux P."/>
            <person name="Hiltunen Thoren M."/>
            <person name="Johannesson H."/>
        </authorList>
    </citation>
    <scope>NUCLEOTIDE SEQUENCE</scope>
    <source>
        <strain evidence="1">PSN293</strain>
    </source>
</reference>
<proteinExistence type="predicted"/>
<sequence length="274" mass="32182">MADQDLLHAVEFPRGEDIPLPNCEGPKLHPFRPFGHVVNDIHAFGMSRDELRMRVNHTDCFNCECRAYGRLEETGHANMVVRCLGYVLLTPGQEKTFRSRTSTCPDLLQRFAYLARVPLRGIVKEWIPEGTEYFTAAMASRMRRDLKTLNRIGIANRDIKENNYLGGKLVDFGNAWTVPHYLVDKWKRWIEEGGKRAEHAKEDLEMEREIDQDSFDHMIQQWNETRQGPRIWVRNYPNRDYSNLRSRRSKRSDGYPAFPGPDRLSYDWKAHYHD</sequence>
<dbReference type="Pfam" id="PF13095">
    <property type="entry name" value="FTA2"/>
    <property type="match status" value="1"/>
</dbReference>
<evidence type="ECO:0000313" key="1">
    <source>
        <dbReference type="EMBL" id="KAK4210570.1"/>
    </source>
</evidence>
<accession>A0AAN6Y1Y7</accession>
<gene>
    <name evidence="1" type="ORF">QBC37DRAFT_376900</name>
</gene>
<evidence type="ECO:0000313" key="2">
    <source>
        <dbReference type="Proteomes" id="UP001301769"/>
    </source>
</evidence>
<dbReference type="Proteomes" id="UP001301769">
    <property type="component" value="Unassembled WGS sequence"/>
</dbReference>
<comment type="caution">
    <text evidence="1">The sequence shown here is derived from an EMBL/GenBank/DDBJ whole genome shotgun (WGS) entry which is preliminary data.</text>
</comment>
<protein>
    <submittedName>
        <fullName evidence="1">Kinetochore Sim4 complex subunit FTA2-domain-containing protein</fullName>
    </submittedName>
</protein>
<reference evidence="1" key="2">
    <citation type="submission" date="2023-05" db="EMBL/GenBank/DDBJ databases">
        <authorList>
            <consortium name="Lawrence Berkeley National Laboratory"/>
            <person name="Steindorff A."/>
            <person name="Hensen N."/>
            <person name="Bonometti L."/>
            <person name="Westerberg I."/>
            <person name="Brannstrom I.O."/>
            <person name="Guillou S."/>
            <person name="Cros-Aarteil S."/>
            <person name="Calhoun S."/>
            <person name="Haridas S."/>
            <person name="Kuo A."/>
            <person name="Mondo S."/>
            <person name="Pangilinan J."/>
            <person name="Riley R."/>
            <person name="Labutti K."/>
            <person name="Andreopoulos B."/>
            <person name="Lipzen A."/>
            <person name="Chen C."/>
            <person name="Yanf M."/>
            <person name="Daum C."/>
            <person name="Ng V."/>
            <person name="Clum A."/>
            <person name="Ohm R."/>
            <person name="Martin F."/>
            <person name="Silar P."/>
            <person name="Natvig D."/>
            <person name="Lalanne C."/>
            <person name="Gautier V."/>
            <person name="Ament-Velasquez S.L."/>
            <person name="Kruys A."/>
            <person name="Hutchinson M.I."/>
            <person name="Powell A.J."/>
            <person name="Barry K."/>
            <person name="Miller A.N."/>
            <person name="Grigoriev I.V."/>
            <person name="Debuchy R."/>
            <person name="Gladieux P."/>
            <person name="Thoren M.H."/>
            <person name="Johannesson H."/>
        </authorList>
    </citation>
    <scope>NUCLEOTIDE SEQUENCE</scope>
    <source>
        <strain evidence="1">PSN293</strain>
    </source>
</reference>
<dbReference type="InterPro" id="IPR025213">
    <property type="entry name" value="Sim4_Fta2"/>
</dbReference>
<keyword evidence="2" id="KW-1185">Reference proteome</keyword>
<organism evidence="1 2">
    <name type="scientific">Rhypophila decipiens</name>
    <dbReference type="NCBI Taxonomy" id="261697"/>
    <lineage>
        <taxon>Eukaryota</taxon>
        <taxon>Fungi</taxon>
        <taxon>Dikarya</taxon>
        <taxon>Ascomycota</taxon>
        <taxon>Pezizomycotina</taxon>
        <taxon>Sordariomycetes</taxon>
        <taxon>Sordariomycetidae</taxon>
        <taxon>Sordariales</taxon>
        <taxon>Naviculisporaceae</taxon>
        <taxon>Rhypophila</taxon>
    </lineage>
</organism>
<name>A0AAN6Y1Y7_9PEZI</name>
<dbReference type="EMBL" id="MU858171">
    <property type="protein sequence ID" value="KAK4210570.1"/>
    <property type="molecule type" value="Genomic_DNA"/>
</dbReference>